<protein>
    <submittedName>
        <fullName evidence="1">Uncharacterized protein</fullName>
    </submittedName>
</protein>
<dbReference type="Proteomes" id="UP000724874">
    <property type="component" value="Unassembled WGS sequence"/>
</dbReference>
<dbReference type="EMBL" id="JADNYJ010000416">
    <property type="protein sequence ID" value="KAF8869653.1"/>
    <property type="molecule type" value="Genomic_DNA"/>
</dbReference>
<name>A0A9P5TFI5_GYMJU</name>
<evidence type="ECO:0000313" key="2">
    <source>
        <dbReference type="Proteomes" id="UP000724874"/>
    </source>
</evidence>
<gene>
    <name evidence="1" type="ORF">CPB84DRAFT_1803731</name>
</gene>
<reference evidence="1" key="1">
    <citation type="submission" date="2020-11" db="EMBL/GenBank/DDBJ databases">
        <authorList>
            <consortium name="DOE Joint Genome Institute"/>
            <person name="Ahrendt S."/>
            <person name="Riley R."/>
            <person name="Andreopoulos W."/>
            <person name="LaButti K."/>
            <person name="Pangilinan J."/>
            <person name="Ruiz-duenas F.J."/>
            <person name="Barrasa J.M."/>
            <person name="Sanchez-Garcia M."/>
            <person name="Camarero S."/>
            <person name="Miyauchi S."/>
            <person name="Serrano A."/>
            <person name="Linde D."/>
            <person name="Babiker R."/>
            <person name="Drula E."/>
            <person name="Ayuso-Fernandez I."/>
            <person name="Pacheco R."/>
            <person name="Padilla G."/>
            <person name="Ferreira P."/>
            <person name="Barriuso J."/>
            <person name="Kellner H."/>
            <person name="Castanera R."/>
            <person name="Alfaro M."/>
            <person name="Ramirez L."/>
            <person name="Pisabarro A.G."/>
            <person name="Kuo A."/>
            <person name="Tritt A."/>
            <person name="Lipzen A."/>
            <person name="He G."/>
            <person name="Yan M."/>
            <person name="Ng V."/>
            <person name="Cullen D."/>
            <person name="Martin F."/>
            <person name="Rosso M.-N."/>
            <person name="Henrissat B."/>
            <person name="Hibbett D."/>
            <person name="Martinez A.T."/>
            <person name="Grigoriev I.V."/>
        </authorList>
    </citation>
    <scope>NUCLEOTIDE SEQUENCE</scope>
    <source>
        <strain evidence="1">AH 44721</strain>
    </source>
</reference>
<sequence>MLLGAECAIPCVLARGVVGLVHAFPDPRSWTSDMVGVCCPVEGLLGEEEGPGTALACRIPRSWIVWWHRRRRRKGPHGNQPMGLCWMIGGATVEGAVVRGFVAARYCSPGTRLCLVR</sequence>
<accession>A0A9P5TFI5</accession>
<organism evidence="1 2">
    <name type="scientific">Gymnopilus junonius</name>
    <name type="common">Spectacular rustgill mushroom</name>
    <name type="synonym">Gymnopilus spectabilis subsp. junonius</name>
    <dbReference type="NCBI Taxonomy" id="109634"/>
    <lineage>
        <taxon>Eukaryota</taxon>
        <taxon>Fungi</taxon>
        <taxon>Dikarya</taxon>
        <taxon>Basidiomycota</taxon>
        <taxon>Agaricomycotina</taxon>
        <taxon>Agaricomycetes</taxon>
        <taxon>Agaricomycetidae</taxon>
        <taxon>Agaricales</taxon>
        <taxon>Agaricineae</taxon>
        <taxon>Hymenogastraceae</taxon>
        <taxon>Gymnopilus</taxon>
    </lineage>
</organism>
<dbReference type="AlphaFoldDB" id="A0A9P5TFI5"/>
<proteinExistence type="predicted"/>
<keyword evidence="2" id="KW-1185">Reference proteome</keyword>
<evidence type="ECO:0000313" key="1">
    <source>
        <dbReference type="EMBL" id="KAF8869653.1"/>
    </source>
</evidence>
<comment type="caution">
    <text evidence="1">The sequence shown here is derived from an EMBL/GenBank/DDBJ whole genome shotgun (WGS) entry which is preliminary data.</text>
</comment>